<comment type="similarity">
    <text evidence="1">Belongs to the LysR transcriptional regulatory family.</text>
</comment>
<dbReference type="OrthoDB" id="6183733at2"/>
<comment type="caution">
    <text evidence="6">The sequence shown here is derived from an EMBL/GenBank/DDBJ whole genome shotgun (WGS) entry which is preliminary data.</text>
</comment>
<dbReference type="InterPro" id="IPR036388">
    <property type="entry name" value="WH-like_DNA-bd_sf"/>
</dbReference>
<dbReference type="PANTHER" id="PTHR30537:SF66">
    <property type="entry name" value="IRON-REGULATED VIRULENCE REGULATORY PROTEIN IRGB"/>
    <property type="match status" value="1"/>
</dbReference>
<accession>U2EQY5</accession>
<reference evidence="6 7" key="2">
    <citation type="journal article" date="2013" name="PLoS ONE">
        <title>INDIGO - INtegrated Data Warehouse of MIcrobial GenOmes with Examples from the Red Sea Extremophiles.</title>
        <authorList>
            <person name="Alam I."/>
            <person name="Antunes A."/>
            <person name="Kamau A.A."/>
            <person name="Ba Alawi W."/>
            <person name="Kalkatawi M."/>
            <person name="Stingl U."/>
            <person name="Bajic V.B."/>
        </authorList>
    </citation>
    <scope>NUCLEOTIDE SEQUENCE [LARGE SCALE GENOMIC DNA]</scope>
    <source>
        <strain evidence="6 7">E1L3A</strain>
    </source>
</reference>
<evidence type="ECO:0000313" key="7">
    <source>
        <dbReference type="Proteomes" id="UP000006242"/>
    </source>
</evidence>
<keyword evidence="4" id="KW-0804">Transcription</keyword>
<dbReference type="AlphaFoldDB" id="U2EQY5"/>
<dbReference type="Proteomes" id="UP000006242">
    <property type="component" value="Unassembled WGS sequence"/>
</dbReference>
<dbReference type="GO" id="GO:0006351">
    <property type="term" value="P:DNA-templated transcription"/>
    <property type="evidence" value="ECO:0007669"/>
    <property type="project" value="TreeGrafter"/>
</dbReference>
<reference evidence="6 7" key="1">
    <citation type="journal article" date="2011" name="J. Bacteriol.">
        <title>Genome sequence of Salinisphaera shabanensis, a gammaproteobacterium from the harsh, variable environment of the brine-seawater interface of the Shaban Deep in the Red Sea.</title>
        <authorList>
            <person name="Antunes A."/>
            <person name="Alam I."/>
            <person name="Bajic V.B."/>
            <person name="Stingl U."/>
        </authorList>
    </citation>
    <scope>NUCLEOTIDE SEQUENCE [LARGE SCALE GENOMIC DNA]</scope>
    <source>
        <strain evidence="6 7">E1L3A</strain>
    </source>
</reference>
<evidence type="ECO:0000256" key="2">
    <source>
        <dbReference type="ARBA" id="ARBA00023015"/>
    </source>
</evidence>
<dbReference type="PANTHER" id="PTHR30537">
    <property type="entry name" value="HTH-TYPE TRANSCRIPTIONAL REGULATOR"/>
    <property type="match status" value="1"/>
</dbReference>
<dbReference type="PROSITE" id="PS50931">
    <property type="entry name" value="HTH_LYSR"/>
    <property type="match status" value="1"/>
</dbReference>
<dbReference type="eggNOG" id="COG0583">
    <property type="taxonomic scope" value="Bacteria"/>
</dbReference>
<dbReference type="STRING" id="1033802.SSPSH_000567"/>
<dbReference type="GO" id="GO:0003700">
    <property type="term" value="F:DNA-binding transcription factor activity"/>
    <property type="evidence" value="ECO:0007669"/>
    <property type="project" value="InterPro"/>
</dbReference>
<evidence type="ECO:0000256" key="4">
    <source>
        <dbReference type="ARBA" id="ARBA00023163"/>
    </source>
</evidence>
<name>U2EQY5_9GAMM</name>
<dbReference type="Pfam" id="PF03466">
    <property type="entry name" value="LysR_substrate"/>
    <property type="match status" value="1"/>
</dbReference>
<keyword evidence="2" id="KW-0805">Transcription regulation</keyword>
<dbReference type="SUPFAM" id="SSF53850">
    <property type="entry name" value="Periplasmic binding protein-like II"/>
    <property type="match status" value="1"/>
</dbReference>
<dbReference type="RefSeq" id="WP_006914143.1">
    <property type="nucleotide sequence ID" value="NZ_AFNV02000003.1"/>
</dbReference>
<gene>
    <name evidence="6" type="primary">irgB</name>
    <name evidence="6" type="ORF">SSPSH_000567</name>
</gene>
<keyword evidence="7" id="KW-1185">Reference proteome</keyword>
<protein>
    <submittedName>
        <fullName evidence="6">Iron-regulated virulence regulatory protein IrgB</fullName>
    </submittedName>
</protein>
<dbReference type="GO" id="GO:0043565">
    <property type="term" value="F:sequence-specific DNA binding"/>
    <property type="evidence" value="ECO:0007669"/>
    <property type="project" value="TreeGrafter"/>
</dbReference>
<keyword evidence="3" id="KW-0238">DNA-binding</keyword>
<dbReference type="Gene3D" id="3.40.190.290">
    <property type="match status" value="1"/>
</dbReference>
<evidence type="ECO:0000259" key="5">
    <source>
        <dbReference type="PROSITE" id="PS50931"/>
    </source>
</evidence>
<proteinExistence type="inferred from homology"/>
<dbReference type="SUPFAM" id="SSF46785">
    <property type="entry name" value="Winged helix' DNA-binding domain"/>
    <property type="match status" value="1"/>
</dbReference>
<dbReference type="Pfam" id="PF00126">
    <property type="entry name" value="HTH_1"/>
    <property type="match status" value="1"/>
</dbReference>
<organism evidence="6 7">
    <name type="scientific">Salinisphaera shabanensis E1L3A</name>
    <dbReference type="NCBI Taxonomy" id="1033802"/>
    <lineage>
        <taxon>Bacteria</taxon>
        <taxon>Pseudomonadati</taxon>
        <taxon>Pseudomonadota</taxon>
        <taxon>Gammaproteobacteria</taxon>
        <taxon>Salinisphaerales</taxon>
        <taxon>Salinisphaeraceae</taxon>
        <taxon>Salinisphaera</taxon>
    </lineage>
</organism>
<feature type="domain" description="HTH lysR-type" evidence="5">
    <location>
        <begin position="1"/>
        <end position="59"/>
    </location>
</feature>
<sequence length="300" mass="33882">MHRLSELAAFVAVVESASLTATARQMSLSKSTLSRRLTRLEARVGQPLLRRRSYGLEPTDAGQVFAGYCRDMLDIDRESRYALEQLSERVVGQLTVHAHPLFMRGWFMHNVEAFLARFTEIELNLVTLTQPPTGGSGVSLCLWPGELGDCGLRSEVVGYLTRGIYAHPDYLAERGTPTHPRELADHQWVDMLGERRVPLELRNDRQRLVYRLAPLRLRARTDQLVLQADAIARRGGLGVLPDWTAAKRSHAHPGTLCRCLPDWSLPALPVTLAYPYGRLPRKTVCLLDYLREAIPQAWRI</sequence>
<dbReference type="InterPro" id="IPR036390">
    <property type="entry name" value="WH_DNA-bd_sf"/>
</dbReference>
<dbReference type="InterPro" id="IPR000847">
    <property type="entry name" value="LysR_HTH_N"/>
</dbReference>
<dbReference type="InterPro" id="IPR005119">
    <property type="entry name" value="LysR_subst-bd"/>
</dbReference>
<dbReference type="InterPro" id="IPR058163">
    <property type="entry name" value="LysR-type_TF_proteobact-type"/>
</dbReference>
<dbReference type="Gene3D" id="1.10.10.10">
    <property type="entry name" value="Winged helix-like DNA-binding domain superfamily/Winged helix DNA-binding domain"/>
    <property type="match status" value="1"/>
</dbReference>
<dbReference type="EMBL" id="AFNV02000003">
    <property type="protein sequence ID" value="ERJ20457.1"/>
    <property type="molecule type" value="Genomic_DNA"/>
</dbReference>
<evidence type="ECO:0000256" key="3">
    <source>
        <dbReference type="ARBA" id="ARBA00023125"/>
    </source>
</evidence>
<evidence type="ECO:0000256" key="1">
    <source>
        <dbReference type="ARBA" id="ARBA00009437"/>
    </source>
</evidence>
<evidence type="ECO:0000313" key="6">
    <source>
        <dbReference type="EMBL" id="ERJ20457.1"/>
    </source>
</evidence>